<sequence length="278" mass="30660">MINADDFSASNDTNMIQAAIDYAYANNVKDVLLIDRNYAITGPIVIKEGVALHFSHGSKFIVTGGFRVVELQRNAALIGAYIAIDDPGFNSTVIYLDGKHKYYNSWFKAQVIDATIINWSGSHKGTGLYLHSNGPGHEISFVTFRNVKLVGFNTGVYLRALKPQSGYSYINGNNFENIVIDDCVNCIRLVSAETVPNECSGNTFKSLQIQTSTATTNVLITNGQYNEFDGMVWDLANIPHNNAIVQLTNTSSYNLFAIRNVPLSRITDNGQSNKKEIL</sequence>
<evidence type="ECO:0008006" key="3">
    <source>
        <dbReference type="Google" id="ProtNLM"/>
    </source>
</evidence>
<protein>
    <recommendedName>
        <fullName evidence="3">Pectate lyase superfamily protein domain-containing protein</fullName>
    </recommendedName>
</protein>
<dbReference type="AlphaFoldDB" id="A0A845EU76"/>
<gene>
    <name evidence="1" type="ORF">GLW07_02480</name>
</gene>
<comment type="caution">
    <text evidence="1">The sequence shown here is derived from an EMBL/GenBank/DDBJ whole genome shotgun (WGS) entry which is preliminary data.</text>
</comment>
<dbReference type="RefSeq" id="WP_160918085.1">
    <property type="nucleotide sequence ID" value="NZ_WMEY01000001.1"/>
</dbReference>
<evidence type="ECO:0000313" key="2">
    <source>
        <dbReference type="Proteomes" id="UP000447833"/>
    </source>
</evidence>
<name>A0A845EU76_9BACL</name>
<dbReference type="InterPro" id="IPR011050">
    <property type="entry name" value="Pectin_lyase_fold/virulence"/>
</dbReference>
<dbReference type="Gene3D" id="2.160.20.10">
    <property type="entry name" value="Single-stranded right-handed beta-helix, Pectin lyase-like"/>
    <property type="match status" value="1"/>
</dbReference>
<dbReference type="Proteomes" id="UP000447833">
    <property type="component" value="Unassembled WGS sequence"/>
</dbReference>
<accession>A0A845EU76</accession>
<dbReference type="EMBL" id="WMEY01000001">
    <property type="protein sequence ID" value="MYL62216.1"/>
    <property type="molecule type" value="Genomic_DNA"/>
</dbReference>
<reference evidence="1 2" key="1">
    <citation type="submission" date="2019-11" db="EMBL/GenBank/DDBJ databases">
        <title>Genome sequences of 17 halophilic strains isolated from different environments.</title>
        <authorList>
            <person name="Furrow R.E."/>
        </authorList>
    </citation>
    <scope>NUCLEOTIDE SEQUENCE [LARGE SCALE GENOMIC DNA]</scope>
    <source>
        <strain evidence="1 2">22506_14_FS</strain>
    </source>
</reference>
<dbReference type="InterPro" id="IPR012334">
    <property type="entry name" value="Pectin_lyas_fold"/>
</dbReference>
<organism evidence="1 2">
    <name type="scientific">Guptibacillus hwajinpoensis</name>
    <dbReference type="NCBI Taxonomy" id="208199"/>
    <lineage>
        <taxon>Bacteria</taxon>
        <taxon>Bacillati</taxon>
        <taxon>Bacillota</taxon>
        <taxon>Bacilli</taxon>
        <taxon>Bacillales</taxon>
        <taxon>Guptibacillaceae</taxon>
        <taxon>Guptibacillus</taxon>
    </lineage>
</organism>
<proteinExistence type="predicted"/>
<evidence type="ECO:0000313" key="1">
    <source>
        <dbReference type="EMBL" id="MYL62216.1"/>
    </source>
</evidence>
<dbReference type="SUPFAM" id="SSF51126">
    <property type="entry name" value="Pectin lyase-like"/>
    <property type="match status" value="1"/>
</dbReference>